<evidence type="ECO:0000313" key="2">
    <source>
        <dbReference type="EMBL" id="KAK0500837.1"/>
    </source>
</evidence>
<keyword evidence="3" id="KW-1185">Reference proteome</keyword>
<organism evidence="2 3">
    <name type="scientific">Armillaria luteobubalina</name>
    <dbReference type="NCBI Taxonomy" id="153913"/>
    <lineage>
        <taxon>Eukaryota</taxon>
        <taxon>Fungi</taxon>
        <taxon>Dikarya</taxon>
        <taxon>Basidiomycota</taxon>
        <taxon>Agaricomycotina</taxon>
        <taxon>Agaricomycetes</taxon>
        <taxon>Agaricomycetidae</taxon>
        <taxon>Agaricales</taxon>
        <taxon>Marasmiineae</taxon>
        <taxon>Physalacriaceae</taxon>
        <taxon>Armillaria</taxon>
    </lineage>
</organism>
<feature type="region of interest" description="Disordered" evidence="1">
    <location>
        <begin position="1"/>
        <end position="62"/>
    </location>
</feature>
<protein>
    <submittedName>
        <fullName evidence="2">Uncharacterized protein</fullName>
    </submittedName>
</protein>
<evidence type="ECO:0000256" key="1">
    <source>
        <dbReference type="SAM" id="MobiDB-lite"/>
    </source>
</evidence>
<sequence length="135" mass="14592">MQDGSVSSGSGEPAPASLEDGEVDQMSPGPPDDDRDLPAASQTTSYIDTGEENPENPTGKGGVAIVLNKQLTNWHNVQTKVIVPGQALLIKTRWHGDKDIIILGVYALNVLSSDSKESAEFFSALHDFFMEHPEW</sequence>
<feature type="compositionally biased region" description="Polar residues" evidence="1">
    <location>
        <begin position="1"/>
        <end position="10"/>
    </location>
</feature>
<proteinExistence type="predicted"/>
<dbReference type="EMBL" id="JAUEPU010000007">
    <property type="protein sequence ID" value="KAK0500837.1"/>
    <property type="molecule type" value="Genomic_DNA"/>
</dbReference>
<name>A0AA39QDD4_9AGAR</name>
<gene>
    <name evidence="2" type="ORF">EDD18DRAFT_1101826</name>
</gene>
<dbReference type="Proteomes" id="UP001175228">
    <property type="component" value="Unassembled WGS sequence"/>
</dbReference>
<evidence type="ECO:0000313" key="3">
    <source>
        <dbReference type="Proteomes" id="UP001175228"/>
    </source>
</evidence>
<comment type="caution">
    <text evidence="2">The sequence shown here is derived from an EMBL/GenBank/DDBJ whole genome shotgun (WGS) entry which is preliminary data.</text>
</comment>
<accession>A0AA39QDD4</accession>
<reference evidence="2" key="1">
    <citation type="submission" date="2023-06" db="EMBL/GenBank/DDBJ databases">
        <authorList>
            <consortium name="Lawrence Berkeley National Laboratory"/>
            <person name="Ahrendt S."/>
            <person name="Sahu N."/>
            <person name="Indic B."/>
            <person name="Wong-Bajracharya J."/>
            <person name="Merenyi Z."/>
            <person name="Ke H.-M."/>
            <person name="Monk M."/>
            <person name="Kocsube S."/>
            <person name="Drula E."/>
            <person name="Lipzen A."/>
            <person name="Balint B."/>
            <person name="Henrissat B."/>
            <person name="Andreopoulos B."/>
            <person name="Martin F.M."/>
            <person name="Harder C.B."/>
            <person name="Rigling D."/>
            <person name="Ford K.L."/>
            <person name="Foster G.D."/>
            <person name="Pangilinan J."/>
            <person name="Papanicolaou A."/>
            <person name="Barry K."/>
            <person name="LaButti K."/>
            <person name="Viragh M."/>
            <person name="Koriabine M."/>
            <person name="Yan M."/>
            <person name="Riley R."/>
            <person name="Champramary S."/>
            <person name="Plett K.L."/>
            <person name="Tsai I.J."/>
            <person name="Slot J."/>
            <person name="Sipos G."/>
            <person name="Plett J."/>
            <person name="Nagy L.G."/>
            <person name="Grigoriev I.V."/>
        </authorList>
    </citation>
    <scope>NUCLEOTIDE SEQUENCE</scope>
    <source>
        <strain evidence="2">HWK02</strain>
    </source>
</reference>
<dbReference type="AlphaFoldDB" id="A0AA39QDD4"/>